<keyword evidence="1" id="KW-0472">Membrane</keyword>
<comment type="caution">
    <text evidence="2">The sequence shown here is derived from an EMBL/GenBank/DDBJ whole genome shotgun (WGS) entry which is preliminary data.</text>
</comment>
<dbReference type="AlphaFoldDB" id="A0A5N1JLG5"/>
<dbReference type="EMBL" id="VTWS01000001">
    <property type="protein sequence ID" value="KAA9356277.1"/>
    <property type="molecule type" value="Genomic_DNA"/>
</dbReference>
<dbReference type="InterPro" id="IPR008620">
    <property type="entry name" value="FixH"/>
</dbReference>
<dbReference type="RefSeq" id="WP_150874443.1">
    <property type="nucleotide sequence ID" value="NZ_VTWS01000001.1"/>
</dbReference>
<dbReference type="Pfam" id="PF05751">
    <property type="entry name" value="FixH"/>
    <property type="match status" value="1"/>
</dbReference>
<evidence type="ECO:0000313" key="3">
    <source>
        <dbReference type="Proteomes" id="UP000326344"/>
    </source>
</evidence>
<proteinExistence type="predicted"/>
<protein>
    <submittedName>
        <fullName evidence="2">FixH family protein</fullName>
    </submittedName>
</protein>
<reference evidence="2 3" key="1">
    <citation type="submission" date="2019-09" db="EMBL/GenBank/DDBJ databases">
        <title>Genome Sequence of Larkinella sp MA1.</title>
        <authorList>
            <person name="Srinivasan S."/>
        </authorList>
    </citation>
    <scope>NUCLEOTIDE SEQUENCE [LARGE SCALE GENOMIC DNA]</scope>
    <source>
        <strain evidence="2 3">MA1</strain>
    </source>
</reference>
<evidence type="ECO:0000313" key="2">
    <source>
        <dbReference type="EMBL" id="KAA9356277.1"/>
    </source>
</evidence>
<keyword evidence="1" id="KW-0812">Transmembrane</keyword>
<keyword evidence="3" id="KW-1185">Reference proteome</keyword>
<accession>A0A5N1JLG5</accession>
<gene>
    <name evidence="2" type="ORF">F0P93_00535</name>
</gene>
<sequence>MNWGKAIVLVYILFAGFIGTLVYLMCRQRVDLVRDDYYQTEIAFQQQIDRVARTAKLADSPTIRFDATRQTIELTRSEAGSTGGKLTFYRPSDRRQDRSVALQPGQTTVSTPKLASGFWRVQLNWLENGQEYYSEQTVTIP</sequence>
<evidence type="ECO:0000256" key="1">
    <source>
        <dbReference type="SAM" id="Phobius"/>
    </source>
</evidence>
<keyword evidence="1" id="KW-1133">Transmembrane helix</keyword>
<name>A0A5N1JLG5_9BACT</name>
<feature type="transmembrane region" description="Helical" evidence="1">
    <location>
        <begin position="6"/>
        <end position="26"/>
    </location>
</feature>
<dbReference type="Proteomes" id="UP000326344">
    <property type="component" value="Unassembled WGS sequence"/>
</dbReference>
<organism evidence="2 3">
    <name type="scientific">Larkinella humicola</name>
    <dbReference type="NCBI Taxonomy" id="2607654"/>
    <lineage>
        <taxon>Bacteria</taxon>
        <taxon>Pseudomonadati</taxon>
        <taxon>Bacteroidota</taxon>
        <taxon>Cytophagia</taxon>
        <taxon>Cytophagales</taxon>
        <taxon>Spirosomataceae</taxon>
        <taxon>Larkinella</taxon>
    </lineage>
</organism>